<keyword evidence="4" id="KW-1185">Reference proteome</keyword>
<dbReference type="RefSeq" id="WP_072727062.1">
    <property type="nucleotide sequence ID" value="NZ_BDIS01000032.1"/>
</dbReference>
<keyword evidence="3" id="KW-0540">Nuclease</keyword>
<dbReference type="CDD" id="cd01026">
    <property type="entry name" value="TOPRIM_OLD"/>
    <property type="match status" value="1"/>
</dbReference>
<dbReference type="InterPro" id="IPR027417">
    <property type="entry name" value="P-loop_NTPase"/>
</dbReference>
<keyword evidence="3" id="KW-0255">Endonuclease</keyword>
<dbReference type="AlphaFoldDB" id="A0A261FN30"/>
<comment type="caution">
    <text evidence="3">The sequence shown here is derived from an EMBL/GenBank/DDBJ whole genome shotgun (WGS) entry which is preliminary data.</text>
</comment>
<dbReference type="OrthoDB" id="3237462at2"/>
<dbReference type="Proteomes" id="UP000216352">
    <property type="component" value="Unassembled WGS sequence"/>
</dbReference>
<feature type="domain" description="OLD protein-like TOPRIM" evidence="2">
    <location>
        <begin position="457"/>
        <end position="523"/>
    </location>
</feature>
<dbReference type="Pfam" id="PF13175">
    <property type="entry name" value="AAA_15"/>
    <property type="match status" value="1"/>
</dbReference>
<dbReference type="Gene3D" id="3.40.50.300">
    <property type="entry name" value="P-loop containing nucleotide triphosphate hydrolases"/>
    <property type="match status" value="1"/>
</dbReference>
<dbReference type="SUPFAM" id="SSF52540">
    <property type="entry name" value="P-loop containing nucleoside triphosphate hydrolases"/>
    <property type="match status" value="1"/>
</dbReference>
<proteinExistence type="predicted"/>
<protein>
    <submittedName>
        <fullName evidence="3">ATP-dependent OLD family endonuclease</fullName>
    </submittedName>
</protein>
<sequence length="652" mass="74032">MIIQKVKIQNFRTLYDATIDFSNITTLIGPNGAGKSTILYALDWFFNGAGNDLSDEDATYNHEIEPIVVRVTFSDLNDRDRDALGKYAPAGTTSFTAWKMRKDGREFLSANIMGNPLFTPIKQASKAAEKKDLYKFLRQNHPELDLPTANTAGAITDALTAWEQEHHDQLEEVREEVSTSFNGFNSNASMKDIFNYSLVRADYRASEESEDARTTLLGTIIERTIDRKAADDQISKLFNSLREQEQQIYQNTFGDQLDELSDQLNEIIGSYSAARNIRVEPYAQELKPARTTFKVSVLDGDNETAVSRQGHGFQRMLLISALQLLARRMSLKENLESPENDKEQRGVLCLAVEEPELYQHPIQARAFAHVLRQLGEAVNGDVQVLYATHSPYFIDPSHYEEVYRLSRRSMDGVPLVQLTHAQKKSVVDRLESGDHKGANNVQSRIGKTISENFSYALFANAVILVEGTSERAILSAIADKRRIAELERWGMSIVPCMGKSNIPYFHAILKEFQIPSVVVFDNDNGWENRFTKDVSKKNAEEQSHKNSNFSLVHYFHIEDKVNDDYYPSSGTYDLDNGDSVFIVEDTLEPFLNSQWKTWQDCYENINSGSKKNEEDYYRATLQASFEDCPKFLLNIIDRAVEKAKESESISQI</sequence>
<keyword evidence="3" id="KW-0378">Hydrolase</keyword>
<dbReference type="GO" id="GO:0004519">
    <property type="term" value="F:endonuclease activity"/>
    <property type="evidence" value="ECO:0007669"/>
    <property type="project" value="UniProtKB-KW"/>
</dbReference>
<dbReference type="InterPro" id="IPR034139">
    <property type="entry name" value="TOPRIM_OLD"/>
</dbReference>
<evidence type="ECO:0000259" key="2">
    <source>
        <dbReference type="Pfam" id="PF20469"/>
    </source>
</evidence>
<dbReference type="PANTHER" id="PTHR43581:SF4">
    <property type="entry name" value="ATP_GTP PHOSPHATASE"/>
    <property type="match status" value="1"/>
</dbReference>
<dbReference type="EMBL" id="MWWX01000015">
    <property type="protein sequence ID" value="OZG60564.1"/>
    <property type="molecule type" value="Genomic_DNA"/>
</dbReference>
<name>A0A261FN30_9BIFI</name>
<evidence type="ECO:0000259" key="1">
    <source>
        <dbReference type="Pfam" id="PF13175"/>
    </source>
</evidence>
<dbReference type="Pfam" id="PF20469">
    <property type="entry name" value="OLD-like_TOPRIM"/>
    <property type="match status" value="1"/>
</dbReference>
<dbReference type="STRING" id="1603886.GCA_001895165_02224"/>
<dbReference type="PANTHER" id="PTHR43581">
    <property type="entry name" value="ATP/GTP PHOSPHATASE"/>
    <property type="match status" value="1"/>
</dbReference>
<feature type="domain" description="Endonuclease GajA/Old nuclease/RecF-like AAA" evidence="1">
    <location>
        <begin position="1"/>
        <end position="394"/>
    </location>
</feature>
<accession>A0A261FN30</accession>
<evidence type="ECO:0000313" key="4">
    <source>
        <dbReference type="Proteomes" id="UP000216352"/>
    </source>
</evidence>
<dbReference type="InterPro" id="IPR051396">
    <property type="entry name" value="Bact_Antivir_Def_Nuclease"/>
</dbReference>
<dbReference type="InterPro" id="IPR041685">
    <property type="entry name" value="AAA_GajA/Old/RecF-like"/>
</dbReference>
<organism evidence="3 4">
    <name type="scientific">Bifidobacterium lemurum</name>
    <dbReference type="NCBI Taxonomy" id="1603886"/>
    <lineage>
        <taxon>Bacteria</taxon>
        <taxon>Bacillati</taxon>
        <taxon>Actinomycetota</taxon>
        <taxon>Actinomycetes</taxon>
        <taxon>Bifidobacteriales</taxon>
        <taxon>Bifidobacteriaceae</taxon>
        <taxon>Bifidobacterium</taxon>
    </lineage>
</organism>
<evidence type="ECO:0000313" key="3">
    <source>
        <dbReference type="EMBL" id="OZG60564.1"/>
    </source>
</evidence>
<reference evidence="3 4" key="1">
    <citation type="journal article" date="2017" name="BMC Genomics">
        <title>Comparative genomic and phylogenomic analyses of the Bifidobacteriaceae family.</title>
        <authorList>
            <person name="Lugli G.A."/>
            <person name="Milani C."/>
            <person name="Turroni F."/>
            <person name="Duranti S."/>
            <person name="Mancabelli L."/>
            <person name="Mangifesta M."/>
            <person name="Ferrario C."/>
            <person name="Modesto M."/>
            <person name="Mattarelli P."/>
            <person name="Jiri K."/>
            <person name="van Sinderen D."/>
            <person name="Ventura M."/>
        </authorList>
    </citation>
    <scope>NUCLEOTIDE SEQUENCE [LARGE SCALE GENOMIC DNA]</scope>
    <source>
        <strain evidence="3 4">DSM 28807</strain>
    </source>
</reference>
<gene>
    <name evidence="3" type="ORF">BLEM_1760</name>
</gene>